<organism evidence="2 3">
    <name type="scientific">Nocardia donostiensis</name>
    <dbReference type="NCBI Taxonomy" id="1538463"/>
    <lineage>
        <taxon>Bacteria</taxon>
        <taxon>Bacillati</taxon>
        <taxon>Actinomycetota</taxon>
        <taxon>Actinomycetes</taxon>
        <taxon>Mycobacteriales</taxon>
        <taxon>Nocardiaceae</taxon>
        <taxon>Nocardia</taxon>
    </lineage>
</organism>
<dbReference type="Proteomes" id="UP000188836">
    <property type="component" value="Unassembled WGS sequence"/>
</dbReference>
<gene>
    <name evidence="2" type="ORF">B0T46_12285</name>
</gene>
<keyword evidence="3" id="KW-1185">Reference proteome</keyword>
<dbReference type="CDD" id="cd07246">
    <property type="entry name" value="VOC_like"/>
    <property type="match status" value="1"/>
</dbReference>
<dbReference type="PROSITE" id="PS51819">
    <property type="entry name" value="VOC"/>
    <property type="match status" value="1"/>
</dbReference>
<dbReference type="PANTHER" id="PTHR34109">
    <property type="entry name" value="BNAUNNG04460D PROTEIN-RELATED"/>
    <property type="match status" value="1"/>
</dbReference>
<dbReference type="PANTHER" id="PTHR34109:SF1">
    <property type="entry name" value="VOC DOMAIN-CONTAINING PROTEIN"/>
    <property type="match status" value="1"/>
</dbReference>
<dbReference type="Pfam" id="PF00903">
    <property type="entry name" value="Glyoxalase"/>
    <property type="match status" value="1"/>
</dbReference>
<dbReference type="STRING" id="1538463.B0T36_04920"/>
<accession>A0A1V2TG79</accession>
<evidence type="ECO:0000313" key="3">
    <source>
        <dbReference type="Proteomes" id="UP000188836"/>
    </source>
</evidence>
<dbReference type="Gene3D" id="3.30.720.120">
    <property type="match status" value="1"/>
</dbReference>
<dbReference type="InterPro" id="IPR029068">
    <property type="entry name" value="Glyas_Bleomycin-R_OHBP_Dase"/>
</dbReference>
<protein>
    <submittedName>
        <fullName evidence="2">Glyoxalase</fullName>
    </submittedName>
</protein>
<evidence type="ECO:0000259" key="1">
    <source>
        <dbReference type="PROSITE" id="PS51819"/>
    </source>
</evidence>
<dbReference type="RefSeq" id="WP_077116730.1">
    <property type="nucleotide sequence ID" value="NZ_MUKP01000030.1"/>
</dbReference>
<dbReference type="SUPFAM" id="SSF54593">
    <property type="entry name" value="Glyoxalase/Bleomycin resistance protein/Dihydroxybiphenyl dioxygenase"/>
    <property type="match status" value="1"/>
</dbReference>
<comment type="caution">
    <text evidence="2">The sequence shown here is derived from an EMBL/GenBank/DDBJ whole genome shotgun (WGS) entry which is preliminary data.</text>
</comment>
<dbReference type="EMBL" id="MUMY01000009">
    <property type="protein sequence ID" value="ONM48473.1"/>
    <property type="molecule type" value="Genomic_DNA"/>
</dbReference>
<name>A0A1V2TG79_9NOCA</name>
<dbReference type="Gene3D" id="3.30.720.110">
    <property type="match status" value="1"/>
</dbReference>
<proteinExistence type="predicted"/>
<feature type="domain" description="VOC" evidence="1">
    <location>
        <begin position="3"/>
        <end position="126"/>
    </location>
</feature>
<dbReference type="InterPro" id="IPR037523">
    <property type="entry name" value="VOC_core"/>
</dbReference>
<dbReference type="InterPro" id="IPR004360">
    <property type="entry name" value="Glyas_Fos-R_dOase_dom"/>
</dbReference>
<sequence length="128" mass="13927">MSSELRPKLLVSDADSAIDFYTQALGAELILRIADDHGVVNHAELTLDSVVFALAQSVEEWGWNDPESVGGSPVLIMLTVSDPDATVGHMVKHGAELVIPVDNRPYGKRQGRVKDPFGHLWVISGEPR</sequence>
<reference evidence="2 3" key="1">
    <citation type="journal article" date="2016" name="Antonie Van Leeuwenhoek">
        <title>Nocardia donostiensis sp. nov., isolated from human respiratory specimens.</title>
        <authorList>
            <person name="Ercibengoa M."/>
            <person name="Bell M."/>
            <person name="Marimon J.M."/>
            <person name="Humrighouse B."/>
            <person name="Klenk H.P."/>
            <person name="Potter G."/>
            <person name="Perez-Trallero E."/>
        </authorList>
    </citation>
    <scope>NUCLEOTIDE SEQUENCE [LARGE SCALE GENOMIC DNA]</scope>
    <source>
        <strain evidence="2 3">X1655</strain>
    </source>
</reference>
<dbReference type="OrthoDB" id="9795306at2"/>
<evidence type="ECO:0000313" key="2">
    <source>
        <dbReference type="EMBL" id="ONM48473.1"/>
    </source>
</evidence>
<dbReference type="AlphaFoldDB" id="A0A1V2TG79"/>